<dbReference type="AlphaFoldDB" id="Q97M50"/>
<dbReference type="PIR" id="G96942">
    <property type="entry name" value="G96942"/>
</dbReference>
<dbReference type="GeneID" id="44996861"/>
<reference evidence="1 2" key="1">
    <citation type="journal article" date="2001" name="J. Bacteriol.">
        <title>Genome sequence and comparative analysis of the solvent-producing bacterium Clostridium acetobutylicum.</title>
        <authorList>
            <person name="Nolling J."/>
            <person name="Breton G."/>
            <person name="Omelchenko M.V."/>
            <person name="Makarova K.S."/>
            <person name="Zeng Q."/>
            <person name="Gibson R."/>
            <person name="Lee H.M."/>
            <person name="Dubois J."/>
            <person name="Qiu D."/>
            <person name="Hitti J."/>
            <person name="Wolf Y.I."/>
            <person name="Tatusov R.L."/>
            <person name="Sabathe F."/>
            <person name="Doucette-Stamm L."/>
            <person name="Soucaille P."/>
            <person name="Daly M.J."/>
            <person name="Bennett G.N."/>
            <person name="Koonin E.V."/>
            <person name="Smith D.R."/>
        </authorList>
    </citation>
    <scope>NUCLEOTIDE SEQUENCE [LARGE SCALE GENOMIC DNA]</scope>
    <source>
        <strain evidence="2">ATCC 824 / DSM 792 / JCM 1419 / LMG 5710 / VKM B-1787</strain>
    </source>
</reference>
<protein>
    <submittedName>
        <fullName evidence="1">Uncharacterized protein</fullName>
    </submittedName>
</protein>
<dbReference type="STRING" id="272562.CA_C0350"/>
<evidence type="ECO:0000313" key="1">
    <source>
        <dbReference type="EMBL" id="AAK78330.1"/>
    </source>
</evidence>
<dbReference type="KEGG" id="cac:CA_C0350"/>
<name>Q97M50_CLOAB</name>
<organism evidence="1 2">
    <name type="scientific">Clostridium acetobutylicum (strain ATCC 824 / DSM 792 / JCM 1419 / IAM 19013 / LMG 5710 / NBRC 13948 / NRRL B-527 / VKM B-1787 / 2291 / W)</name>
    <dbReference type="NCBI Taxonomy" id="272562"/>
    <lineage>
        <taxon>Bacteria</taxon>
        <taxon>Bacillati</taxon>
        <taxon>Bacillota</taxon>
        <taxon>Clostridia</taxon>
        <taxon>Eubacteriales</taxon>
        <taxon>Clostridiaceae</taxon>
        <taxon>Clostridium</taxon>
    </lineage>
</organism>
<keyword evidence="2" id="KW-1185">Reference proteome</keyword>
<gene>
    <name evidence="1" type="ordered locus">CA_C0350</name>
</gene>
<dbReference type="Proteomes" id="UP000000814">
    <property type="component" value="Chromosome"/>
</dbReference>
<dbReference type="OrthoDB" id="2339832at2"/>
<dbReference type="RefSeq" id="WP_010963672.1">
    <property type="nucleotide sequence ID" value="NC_003030.1"/>
</dbReference>
<dbReference type="eggNOG" id="ENOG503347H">
    <property type="taxonomic scope" value="Bacteria"/>
</dbReference>
<proteinExistence type="predicted"/>
<dbReference type="EMBL" id="AE001437">
    <property type="protein sequence ID" value="AAK78330.1"/>
    <property type="molecule type" value="Genomic_DNA"/>
</dbReference>
<dbReference type="HOGENOM" id="CLU_157057_0_0_9"/>
<sequence>MKTNRVEEYICIKYDEYELLELFCNEPVSIGEVEAGELIYSLKDDKGFEIVMFMDVYRKICEVTITYQELIVFTCKIEDVETLSKVDDYMVINSRMKSILKVKFKKQIWVELL</sequence>
<dbReference type="PATRIC" id="fig|272562.8.peg.544"/>
<evidence type="ECO:0000313" key="2">
    <source>
        <dbReference type="Proteomes" id="UP000000814"/>
    </source>
</evidence>
<accession>Q97M50</accession>